<organism evidence="6">
    <name type="scientific">Rhipicephalus pulchellus</name>
    <name type="common">Yellow backed tick</name>
    <name type="synonym">Dermacentor pulchellus</name>
    <dbReference type="NCBI Taxonomy" id="72859"/>
    <lineage>
        <taxon>Eukaryota</taxon>
        <taxon>Metazoa</taxon>
        <taxon>Ecdysozoa</taxon>
        <taxon>Arthropoda</taxon>
        <taxon>Chelicerata</taxon>
        <taxon>Arachnida</taxon>
        <taxon>Acari</taxon>
        <taxon>Parasitiformes</taxon>
        <taxon>Ixodida</taxon>
        <taxon>Ixodoidea</taxon>
        <taxon>Ixodidae</taxon>
        <taxon>Rhipicephalinae</taxon>
        <taxon>Rhipicephalus</taxon>
        <taxon>Rhipicephalus</taxon>
    </lineage>
</organism>
<feature type="domain" description="BPTI/Kunitz inhibitor" evidence="5">
    <location>
        <begin position="26"/>
        <end position="77"/>
    </location>
</feature>
<evidence type="ECO:0000259" key="5">
    <source>
        <dbReference type="PROSITE" id="PS50279"/>
    </source>
</evidence>
<proteinExistence type="evidence at transcript level"/>
<evidence type="ECO:0000256" key="1">
    <source>
        <dbReference type="ARBA" id="ARBA00022690"/>
    </source>
</evidence>
<dbReference type="Pfam" id="PF00014">
    <property type="entry name" value="Kunitz_BPTI"/>
    <property type="match status" value="1"/>
</dbReference>
<feature type="region of interest" description="Disordered" evidence="3">
    <location>
        <begin position="78"/>
        <end position="162"/>
    </location>
</feature>
<dbReference type="EMBL" id="GACK01011200">
    <property type="protein sequence ID" value="JAA53834.1"/>
    <property type="molecule type" value="mRNA"/>
</dbReference>
<reference evidence="6" key="1">
    <citation type="submission" date="2012-11" db="EMBL/GenBank/DDBJ databases">
        <authorList>
            <person name="Lucero-Rivera Y.E."/>
            <person name="Tovar-Ramirez D."/>
        </authorList>
    </citation>
    <scope>NUCLEOTIDE SEQUENCE</scope>
    <source>
        <tissue evidence="6">Salivary gland</tissue>
    </source>
</reference>
<dbReference type="PROSITE" id="PS50279">
    <property type="entry name" value="BPTI_KUNITZ_2"/>
    <property type="match status" value="1"/>
</dbReference>
<dbReference type="SMART" id="SM00131">
    <property type="entry name" value="KU"/>
    <property type="match status" value="1"/>
</dbReference>
<dbReference type="PRINTS" id="PR01217">
    <property type="entry name" value="PRICHEXTENSN"/>
</dbReference>
<dbReference type="GO" id="GO:0004867">
    <property type="term" value="F:serine-type endopeptidase inhibitor activity"/>
    <property type="evidence" value="ECO:0007669"/>
    <property type="project" value="UniProtKB-KW"/>
</dbReference>
<feature type="signal peptide" evidence="4">
    <location>
        <begin position="1"/>
        <end position="17"/>
    </location>
</feature>
<dbReference type="Gene3D" id="4.10.410.10">
    <property type="entry name" value="Pancreatic trypsin inhibitor Kunitz domain"/>
    <property type="match status" value="1"/>
</dbReference>
<evidence type="ECO:0000256" key="2">
    <source>
        <dbReference type="ARBA" id="ARBA00022900"/>
    </source>
</evidence>
<feature type="chain" id="PRO_5003980582" evidence="4">
    <location>
        <begin position="18"/>
        <end position="225"/>
    </location>
</feature>
<keyword evidence="2" id="KW-0722">Serine protease inhibitor</keyword>
<dbReference type="InterPro" id="IPR036880">
    <property type="entry name" value="Kunitz_BPTI_sf"/>
</dbReference>
<dbReference type="PANTHER" id="PTHR10083">
    <property type="entry name" value="KUNITZ-TYPE PROTEASE INHIBITOR-RELATED"/>
    <property type="match status" value="1"/>
</dbReference>
<dbReference type="SUPFAM" id="SSF57362">
    <property type="entry name" value="BPTI-like"/>
    <property type="match status" value="2"/>
</dbReference>
<keyword evidence="1" id="KW-0646">Protease inhibitor</keyword>
<accession>L7LSN1</accession>
<dbReference type="InterPro" id="IPR050098">
    <property type="entry name" value="TFPI/VKTCI-like"/>
</dbReference>
<reference evidence="6" key="2">
    <citation type="journal article" date="2015" name="J. Proteomics">
        <title>Sexual differences in the sialomes of the zebra tick, Rhipicephalus pulchellus.</title>
        <authorList>
            <person name="Tan A.W."/>
            <person name="Francischetti I.M."/>
            <person name="Slovak M."/>
            <person name="Kini R.M."/>
            <person name="Ribeiro J.M."/>
        </authorList>
    </citation>
    <scope>NUCLEOTIDE SEQUENCE</scope>
    <source>
        <tissue evidence="6">Salivary gland</tissue>
    </source>
</reference>
<keyword evidence="4" id="KW-0732">Signal</keyword>
<sequence>MRVLLFTFVSYFTSVHPDGMAHGSSCHAMPTEEDECEPDITRWYWNGQEGVCSNFMYGECEPRGNSFATKEKCEESCKSAGKRPQAPEQKPWRPRPPERPPPSTRPPEWSPPEWRPPRPSRPRPRPPMSHPRPRPPRPRPPEWAPPKPRPPRPGKRPLKGPHCGAIPRGWGCDEDTERWFNNPGFYTCSKVKRGRCPTIGEFFDSCEACQQKCMKHRKNLCAYKG</sequence>
<dbReference type="InterPro" id="IPR002223">
    <property type="entry name" value="Kunitz_BPTI"/>
</dbReference>
<protein>
    <submittedName>
        <fullName evidence="6">Putative monolaris</fullName>
    </submittedName>
</protein>
<evidence type="ECO:0000256" key="3">
    <source>
        <dbReference type="SAM" id="MobiDB-lite"/>
    </source>
</evidence>
<dbReference type="AlphaFoldDB" id="L7LSN1"/>
<evidence type="ECO:0000313" key="6">
    <source>
        <dbReference type="EMBL" id="JAA53834.1"/>
    </source>
</evidence>
<name>L7LSN1_RHIPC</name>
<evidence type="ECO:0000256" key="4">
    <source>
        <dbReference type="SAM" id="SignalP"/>
    </source>
</evidence>
<feature type="compositionally biased region" description="Pro residues" evidence="3">
    <location>
        <begin position="99"/>
        <end position="117"/>
    </location>
</feature>
<dbReference type="MEROPS" id="I02.955"/>
<feature type="compositionally biased region" description="Basic residues" evidence="3">
    <location>
        <begin position="149"/>
        <end position="159"/>
    </location>
</feature>